<keyword evidence="7" id="KW-1185">Reference proteome</keyword>
<keyword evidence="1 5" id="KW-0808">Transferase</keyword>
<dbReference type="RefSeq" id="WP_197675510.1">
    <property type="nucleotide sequence ID" value="NZ_BMDN01000002.1"/>
</dbReference>
<accession>A0A1H1LAS1</accession>
<reference evidence="5" key="2">
    <citation type="submission" date="2016-10" db="EMBL/GenBank/DDBJ databases">
        <authorList>
            <person name="de Groot N.N."/>
        </authorList>
    </citation>
    <scope>NUCLEOTIDE SEQUENCE [LARGE SCALE GENOMIC DNA]</scope>
    <source>
        <strain evidence="5">CPCC 202695</strain>
    </source>
</reference>
<evidence type="ECO:0000313" key="4">
    <source>
        <dbReference type="EMBL" id="MCP2367492.1"/>
    </source>
</evidence>
<evidence type="ECO:0000313" key="6">
    <source>
        <dbReference type="Proteomes" id="UP000199482"/>
    </source>
</evidence>
<reference evidence="4" key="3">
    <citation type="submission" date="2022-06" db="EMBL/GenBank/DDBJ databases">
        <title>Genomic Encyclopedia of Type Strains, Phase III (KMG-III): the genomes of soil and plant-associated and newly described type strains.</title>
        <authorList>
            <person name="Whitman W."/>
        </authorList>
    </citation>
    <scope>NUCLEOTIDE SEQUENCE</scope>
    <source>
        <strain evidence="4">CPCC 202695</strain>
    </source>
</reference>
<proteinExistence type="predicted"/>
<dbReference type="InterPro" id="IPR016181">
    <property type="entry name" value="Acyl_CoA_acyltransferase"/>
</dbReference>
<keyword evidence="2" id="KW-0012">Acyltransferase</keyword>
<dbReference type="Proteomes" id="UP000893823">
    <property type="component" value="Unassembled WGS sequence"/>
</dbReference>
<organism evidence="5 6">
    <name type="scientific">Agromyces flavus</name>
    <dbReference type="NCBI Taxonomy" id="589382"/>
    <lineage>
        <taxon>Bacteria</taxon>
        <taxon>Bacillati</taxon>
        <taxon>Actinomycetota</taxon>
        <taxon>Actinomycetes</taxon>
        <taxon>Micrococcales</taxon>
        <taxon>Microbacteriaceae</taxon>
        <taxon>Agromyces</taxon>
    </lineage>
</organism>
<dbReference type="SUPFAM" id="SSF55729">
    <property type="entry name" value="Acyl-CoA N-acyltransferases (Nat)"/>
    <property type="match status" value="1"/>
</dbReference>
<dbReference type="Gene3D" id="3.40.630.30">
    <property type="match status" value="1"/>
</dbReference>
<dbReference type="GO" id="GO:0016747">
    <property type="term" value="F:acyltransferase activity, transferring groups other than amino-acyl groups"/>
    <property type="evidence" value="ECO:0007669"/>
    <property type="project" value="InterPro"/>
</dbReference>
<evidence type="ECO:0000256" key="1">
    <source>
        <dbReference type="ARBA" id="ARBA00022679"/>
    </source>
</evidence>
<evidence type="ECO:0000259" key="3">
    <source>
        <dbReference type="PROSITE" id="PS51186"/>
    </source>
</evidence>
<dbReference type="CDD" id="cd04301">
    <property type="entry name" value="NAT_SF"/>
    <property type="match status" value="1"/>
</dbReference>
<dbReference type="PANTHER" id="PTHR43877:SF1">
    <property type="entry name" value="ACETYLTRANSFERASE"/>
    <property type="match status" value="1"/>
</dbReference>
<protein>
    <submittedName>
        <fullName evidence="5">Acetyltransferase (GNAT) family protein</fullName>
    </submittedName>
    <submittedName>
        <fullName evidence="4">GNAT superfamily N-acetyltransferase</fullName>
    </submittedName>
</protein>
<gene>
    <name evidence="4" type="ORF">BCL57_001646</name>
    <name evidence="5" type="ORF">SAMN04489721_0057</name>
</gene>
<dbReference type="EMBL" id="LT629755">
    <property type="protein sequence ID" value="SDR71460.1"/>
    <property type="molecule type" value="Genomic_DNA"/>
</dbReference>
<dbReference type="Proteomes" id="UP000199482">
    <property type="component" value="Chromosome I"/>
</dbReference>
<dbReference type="Pfam" id="PF00583">
    <property type="entry name" value="Acetyltransf_1"/>
    <property type="match status" value="1"/>
</dbReference>
<dbReference type="InterPro" id="IPR000182">
    <property type="entry name" value="GNAT_dom"/>
</dbReference>
<name>A0A1H1LAS1_9MICO</name>
<feature type="domain" description="N-acetyltransferase" evidence="3">
    <location>
        <begin position="4"/>
        <end position="165"/>
    </location>
</feature>
<dbReference type="PANTHER" id="PTHR43877">
    <property type="entry name" value="AMINOALKYLPHOSPHONATE N-ACETYLTRANSFERASE-RELATED-RELATED"/>
    <property type="match status" value="1"/>
</dbReference>
<reference evidence="6" key="1">
    <citation type="submission" date="2016-10" db="EMBL/GenBank/DDBJ databases">
        <authorList>
            <person name="Varghese N."/>
            <person name="Submissions S."/>
        </authorList>
    </citation>
    <scope>NUCLEOTIDE SEQUENCE [LARGE SCALE GENOMIC DNA]</scope>
    <source>
        <strain evidence="6">CPCC 202695</strain>
    </source>
</reference>
<dbReference type="STRING" id="589382.SAMN04489721_0057"/>
<evidence type="ECO:0000313" key="7">
    <source>
        <dbReference type="Proteomes" id="UP000893823"/>
    </source>
</evidence>
<sequence>MGDLTVRAARAADARDMARVIVQSWRETYRGVVPDRILDDPGFEDARERFWTAALTEERYRANRIAVAERDGRIVGVAMSGPIEEAGSEWTRQLYVLYVVSGELGSGAGTELFHHVIRPDDAVALWVADPNPRAQAFYRKQGFIADGAETVDDGIREIRMVRPASAPG</sequence>
<dbReference type="EMBL" id="SODL02000002">
    <property type="protein sequence ID" value="MCP2367492.1"/>
    <property type="molecule type" value="Genomic_DNA"/>
</dbReference>
<dbReference type="PROSITE" id="PS51186">
    <property type="entry name" value="GNAT"/>
    <property type="match status" value="1"/>
</dbReference>
<dbReference type="InterPro" id="IPR050832">
    <property type="entry name" value="Bact_Acetyltransf"/>
</dbReference>
<evidence type="ECO:0000313" key="5">
    <source>
        <dbReference type="EMBL" id="SDR71460.1"/>
    </source>
</evidence>
<dbReference type="AlphaFoldDB" id="A0A1H1LAS1"/>
<evidence type="ECO:0000256" key="2">
    <source>
        <dbReference type="ARBA" id="ARBA00023315"/>
    </source>
</evidence>